<sequence>MAAKFARFHEKRSYETSADQDMFDREDDEELLEVEKATLDVPISEDNVGYQLILKMGWKSGSGLGRKLQGRTDPIPIVLKEDFTGIGKMKEEMAHAEESTSKRKTLEIEKEETEELKQKYLVGM</sequence>
<reference evidence="3" key="1">
    <citation type="submission" date="2022-11" db="UniProtKB">
        <authorList>
            <consortium name="EnsemblMetazoa"/>
        </authorList>
    </citation>
    <scope>IDENTIFICATION</scope>
</reference>
<accession>A0A913WPF8</accession>
<dbReference type="OrthoDB" id="29523at2759"/>
<dbReference type="PANTHER" id="PTHR47251">
    <property type="entry name" value="FINGER DOMAIN PROTEIN, PUTATIVE (AFU_ORTHOLOGUE AFUA_3G04180)-RELATED"/>
    <property type="match status" value="1"/>
</dbReference>
<dbReference type="SMART" id="SM00443">
    <property type="entry name" value="G_patch"/>
    <property type="match status" value="1"/>
</dbReference>
<evidence type="ECO:0000313" key="4">
    <source>
        <dbReference type="Proteomes" id="UP000887567"/>
    </source>
</evidence>
<organism evidence="3 4">
    <name type="scientific">Exaiptasia diaphana</name>
    <name type="common">Tropical sea anemone</name>
    <name type="synonym">Aiptasia pulchella</name>
    <dbReference type="NCBI Taxonomy" id="2652724"/>
    <lineage>
        <taxon>Eukaryota</taxon>
        <taxon>Metazoa</taxon>
        <taxon>Cnidaria</taxon>
        <taxon>Anthozoa</taxon>
        <taxon>Hexacorallia</taxon>
        <taxon>Actiniaria</taxon>
        <taxon>Aiptasiidae</taxon>
        <taxon>Exaiptasia</taxon>
    </lineage>
</organism>
<dbReference type="OMA" id="DDATERH"/>
<dbReference type="InterPro" id="IPR000467">
    <property type="entry name" value="G_patch_dom"/>
</dbReference>
<feature type="region of interest" description="Disordered" evidence="1">
    <location>
        <begin position="1"/>
        <end position="26"/>
    </location>
</feature>
<evidence type="ECO:0000313" key="3">
    <source>
        <dbReference type="EnsemblMetazoa" id="XP_020892101.2"/>
    </source>
</evidence>
<proteinExistence type="predicted"/>
<dbReference type="RefSeq" id="XP_020892101.2">
    <property type="nucleotide sequence ID" value="XM_021036442.2"/>
</dbReference>
<feature type="domain" description="G-patch" evidence="2">
    <location>
        <begin position="45"/>
        <end position="91"/>
    </location>
</feature>
<dbReference type="GeneID" id="110231414"/>
<dbReference type="EnsemblMetazoa" id="XM_021036442.2">
    <property type="protein sequence ID" value="XP_020892101.2"/>
    <property type="gene ID" value="LOC110231414"/>
</dbReference>
<protein>
    <recommendedName>
        <fullName evidence="2">G-patch domain-containing protein</fullName>
    </recommendedName>
</protein>
<dbReference type="KEGG" id="epa:110231414"/>
<dbReference type="AlphaFoldDB" id="A0A913WPF8"/>
<evidence type="ECO:0000259" key="2">
    <source>
        <dbReference type="PROSITE" id="PS50174"/>
    </source>
</evidence>
<keyword evidence="4" id="KW-1185">Reference proteome</keyword>
<dbReference type="PROSITE" id="PS50174">
    <property type="entry name" value="G_PATCH"/>
    <property type="match status" value="1"/>
</dbReference>
<evidence type="ECO:0000256" key="1">
    <source>
        <dbReference type="SAM" id="MobiDB-lite"/>
    </source>
</evidence>
<name>A0A913WPF8_EXADI</name>
<dbReference type="Pfam" id="PF01585">
    <property type="entry name" value="G-patch"/>
    <property type="match status" value="1"/>
</dbReference>
<dbReference type="PANTHER" id="PTHR47251:SF1">
    <property type="entry name" value="FINGER DOMAIN PROTEIN, PUTATIVE (AFU_ORTHOLOGUE AFUA_3G04180)-RELATED"/>
    <property type="match status" value="1"/>
</dbReference>
<dbReference type="Proteomes" id="UP000887567">
    <property type="component" value="Unplaced"/>
</dbReference>
<dbReference type="GO" id="GO:0003676">
    <property type="term" value="F:nucleic acid binding"/>
    <property type="evidence" value="ECO:0007669"/>
    <property type="project" value="InterPro"/>
</dbReference>